<evidence type="ECO:0000313" key="8">
    <source>
        <dbReference type="Proteomes" id="UP000093514"/>
    </source>
</evidence>
<feature type="transmembrane region" description="Helical" evidence="6">
    <location>
        <begin position="54"/>
        <end position="79"/>
    </location>
</feature>
<comment type="caution">
    <text evidence="7">The sequence shown here is derived from an EMBL/GenBank/DDBJ whole genome shotgun (WGS) entry which is preliminary data.</text>
</comment>
<dbReference type="EMBL" id="LWDV01000010">
    <property type="protein sequence ID" value="OCL25600.1"/>
    <property type="molecule type" value="Genomic_DNA"/>
</dbReference>
<keyword evidence="4 6" id="KW-1133">Transmembrane helix</keyword>
<comment type="subcellular location">
    <subcellularLocation>
        <location evidence="1">Cell membrane</location>
        <topology evidence="1">Multi-pass membrane protein</topology>
    </subcellularLocation>
</comment>
<dbReference type="OrthoDB" id="9780716at2"/>
<feature type="transmembrane region" description="Helical" evidence="6">
    <location>
        <begin position="284"/>
        <end position="302"/>
    </location>
</feature>
<protein>
    <submittedName>
        <fullName evidence="7">Permease</fullName>
    </submittedName>
</protein>
<dbReference type="InterPro" id="IPR005495">
    <property type="entry name" value="LptG/LptF_permease"/>
</dbReference>
<dbReference type="RefSeq" id="WP_068719512.1">
    <property type="nucleotide sequence ID" value="NZ_LWDV01000010.1"/>
</dbReference>
<keyword evidence="8" id="KW-1185">Reference proteome</keyword>
<feature type="transmembrane region" description="Helical" evidence="6">
    <location>
        <begin position="339"/>
        <end position="361"/>
    </location>
</feature>
<dbReference type="AlphaFoldDB" id="A0A1C0A630"/>
<evidence type="ECO:0000256" key="2">
    <source>
        <dbReference type="ARBA" id="ARBA00022475"/>
    </source>
</evidence>
<evidence type="ECO:0000256" key="3">
    <source>
        <dbReference type="ARBA" id="ARBA00022692"/>
    </source>
</evidence>
<accession>A0A1C0A630</accession>
<evidence type="ECO:0000256" key="1">
    <source>
        <dbReference type="ARBA" id="ARBA00004651"/>
    </source>
</evidence>
<dbReference type="Proteomes" id="UP000093514">
    <property type="component" value="Unassembled WGS sequence"/>
</dbReference>
<sequence length="365" mass="40815">MKIIYRYLLVELIQPFLFGVFAFTSIFVGTDVLISLAKMMSEYGVPLLTIVKLFFLSLPQIIVLTFPMSMLLATLLSFGRLSGDSEVIALKAGGISFTKIVTPVLIVGLLISGLTIFFENSLVPTSINAYEDIVWKLKHGTVKPKTQRNLVISPVNRQTGKLDYILTADKYDGNTQMLEGVTWQDYENGKLVTSIQAEKAEWLEEEWVFIDGTIYTIGDNGQVPQTTFKRFNMKNKLNRTPTQITRNQKDPEEMSLSELGEHIKLMEEEGRDVSELKVVYHQRYAIPFACFIFALVGAPLGLQPNRSGSSIGLGLSIIVIFIYYTIMTIGSSMGEAGTIAPWLGAWSQNIIFTIVGFVLMYKASR</sequence>
<dbReference type="GO" id="GO:0043190">
    <property type="term" value="C:ATP-binding cassette (ABC) transporter complex"/>
    <property type="evidence" value="ECO:0007669"/>
    <property type="project" value="TreeGrafter"/>
</dbReference>
<name>A0A1C0A630_9FIRM</name>
<dbReference type="GO" id="GO:0015920">
    <property type="term" value="P:lipopolysaccharide transport"/>
    <property type="evidence" value="ECO:0007669"/>
    <property type="project" value="TreeGrafter"/>
</dbReference>
<evidence type="ECO:0000256" key="5">
    <source>
        <dbReference type="ARBA" id="ARBA00023136"/>
    </source>
</evidence>
<keyword evidence="3 6" id="KW-0812">Transmembrane</keyword>
<keyword evidence="5 6" id="KW-0472">Membrane</keyword>
<gene>
    <name evidence="7" type="ORF">U472_14820</name>
</gene>
<proteinExistence type="predicted"/>
<organism evidence="7 8">
    <name type="scientific">Orenia metallireducens</name>
    <dbReference type="NCBI Taxonomy" id="1413210"/>
    <lineage>
        <taxon>Bacteria</taxon>
        <taxon>Bacillati</taxon>
        <taxon>Bacillota</taxon>
        <taxon>Clostridia</taxon>
        <taxon>Halanaerobiales</taxon>
        <taxon>Halobacteroidaceae</taxon>
        <taxon>Orenia</taxon>
    </lineage>
</organism>
<dbReference type="Pfam" id="PF03739">
    <property type="entry name" value="LptF_LptG"/>
    <property type="match status" value="1"/>
</dbReference>
<feature type="transmembrane region" description="Helical" evidence="6">
    <location>
        <begin position="309"/>
        <end position="327"/>
    </location>
</feature>
<feature type="transmembrane region" description="Helical" evidence="6">
    <location>
        <begin position="12"/>
        <end position="34"/>
    </location>
</feature>
<evidence type="ECO:0000256" key="6">
    <source>
        <dbReference type="SAM" id="Phobius"/>
    </source>
</evidence>
<dbReference type="PANTHER" id="PTHR33529">
    <property type="entry name" value="SLR0882 PROTEIN-RELATED"/>
    <property type="match status" value="1"/>
</dbReference>
<evidence type="ECO:0000313" key="7">
    <source>
        <dbReference type="EMBL" id="OCL25600.1"/>
    </source>
</evidence>
<keyword evidence="2" id="KW-1003">Cell membrane</keyword>
<reference evidence="8" key="1">
    <citation type="submission" date="2016-07" db="EMBL/GenBank/DDBJ databases">
        <authorList>
            <person name="Florea S."/>
            <person name="Webb J.S."/>
            <person name="Jaromczyk J."/>
            <person name="Schardl C.L."/>
        </authorList>
    </citation>
    <scope>NUCLEOTIDE SEQUENCE [LARGE SCALE GENOMIC DNA]</scope>
    <source>
        <strain evidence="8">Z6</strain>
    </source>
</reference>
<reference evidence="7 8" key="2">
    <citation type="submission" date="2016-08" db="EMBL/GenBank/DDBJ databases">
        <title>Orenia metallireducens sp. nov. strain Z6, a Novel Metal-reducing Firmicute from the Deep Subsurface.</title>
        <authorList>
            <person name="Maxim B.I."/>
            <person name="Kenneth K."/>
            <person name="Flynn T.M."/>
            <person name="Oloughlin E.J."/>
            <person name="Locke R.A."/>
            <person name="Weber J.R."/>
            <person name="Egan S.M."/>
            <person name="Mackie R.I."/>
            <person name="Cann I.K."/>
        </authorList>
    </citation>
    <scope>NUCLEOTIDE SEQUENCE [LARGE SCALE GENOMIC DNA]</scope>
    <source>
        <strain evidence="7 8">Z6</strain>
    </source>
</reference>
<dbReference type="PANTHER" id="PTHR33529:SF6">
    <property type="entry name" value="YJGP_YJGQ FAMILY PERMEASE"/>
    <property type="match status" value="1"/>
</dbReference>
<feature type="transmembrane region" description="Helical" evidence="6">
    <location>
        <begin position="100"/>
        <end position="118"/>
    </location>
</feature>
<evidence type="ECO:0000256" key="4">
    <source>
        <dbReference type="ARBA" id="ARBA00022989"/>
    </source>
</evidence>